<keyword evidence="2" id="KW-1185">Reference proteome</keyword>
<dbReference type="RefSeq" id="XP_004830605.1">
    <property type="nucleotide sequence ID" value="XM_004830548.1"/>
</dbReference>
<proteinExistence type="predicted"/>
<dbReference type="GeneID" id="15804740"/>
<protein>
    <submittedName>
        <fullName evidence="1">Uncharacterized protein</fullName>
    </submittedName>
</protein>
<sequence length="177" mass="20580">MPLLIYYNQDGHKWFRRNVKSGNTWSEVGKNHKEIPKNSDKDGNMRKLLQLTGYHPQITPDLSKPYGKSYSGGETGVTITVRNAPLGNGYWKYKHSLRGGLFELKEVKHTEQVPLTYRTYDGKLESITAFYYGTTPTERPNLLLVELVIRRGWNYKRIPILSQRNKGRQGLERIFYT</sequence>
<evidence type="ECO:0000313" key="2">
    <source>
        <dbReference type="Proteomes" id="UP000031512"/>
    </source>
</evidence>
<gene>
    <name evidence="1" type="ORF">BEWA_003470</name>
</gene>
<dbReference type="KEGG" id="beq:BEWA_003470"/>
<reference evidence="1 2" key="1">
    <citation type="journal article" date="2012" name="BMC Genomics">
        <title>Comparative genomic analysis and phylogenetic position of Theileria equi.</title>
        <authorList>
            <person name="Kappmeyer L.S."/>
            <person name="Thiagarajan M."/>
            <person name="Herndon D.R."/>
            <person name="Ramsay J.D."/>
            <person name="Caler E."/>
            <person name="Djikeng A."/>
            <person name="Gillespie J.J."/>
            <person name="Lau A.O."/>
            <person name="Roalson E.H."/>
            <person name="Silva J.C."/>
            <person name="Silva M.G."/>
            <person name="Suarez C.E."/>
            <person name="Ueti M.W."/>
            <person name="Nene V.M."/>
            <person name="Mealey R.H."/>
            <person name="Knowles D.P."/>
            <person name="Brayton K.A."/>
        </authorList>
    </citation>
    <scope>NUCLEOTIDE SEQUENCE [LARGE SCALE GENOMIC DNA]</scope>
    <source>
        <strain evidence="1 2">WA</strain>
    </source>
</reference>
<dbReference type="Proteomes" id="UP000031512">
    <property type="component" value="Chromosome 3"/>
</dbReference>
<accession>L0B1F6</accession>
<dbReference type="VEuPathDB" id="PiroplasmaDB:BEWA_003470"/>
<evidence type="ECO:0000313" key="1">
    <source>
        <dbReference type="EMBL" id="AFZ80939.1"/>
    </source>
</evidence>
<dbReference type="AlphaFoldDB" id="L0B1F6"/>
<organism evidence="1 2">
    <name type="scientific">Theileria equi strain WA</name>
    <dbReference type="NCBI Taxonomy" id="1537102"/>
    <lineage>
        <taxon>Eukaryota</taxon>
        <taxon>Sar</taxon>
        <taxon>Alveolata</taxon>
        <taxon>Apicomplexa</taxon>
        <taxon>Aconoidasida</taxon>
        <taxon>Piroplasmida</taxon>
        <taxon>Theileriidae</taxon>
        <taxon>Theileria</taxon>
    </lineage>
</organism>
<dbReference type="EMBL" id="CP001670">
    <property type="protein sequence ID" value="AFZ80939.1"/>
    <property type="molecule type" value="Genomic_DNA"/>
</dbReference>
<name>L0B1F6_THEEQ</name>